<evidence type="ECO:0000256" key="1">
    <source>
        <dbReference type="SAM" id="Coils"/>
    </source>
</evidence>
<feature type="region of interest" description="Disordered" evidence="2">
    <location>
        <begin position="33"/>
        <end position="58"/>
    </location>
</feature>
<name>A0A8J5HQL2_ZINOF</name>
<keyword evidence="6" id="KW-1185">Reference proteome</keyword>
<dbReference type="Pfam" id="PF04859">
    <property type="entry name" value="DUF641"/>
    <property type="match status" value="1"/>
</dbReference>
<gene>
    <name evidence="5" type="ORF">ZIOFF_005082</name>
</gene>
<sequence length="412" mass="47181">MDHEPPRTSMNSSMSIFPFSRLCKRRSVAVSASAKEFRNPNNHSSGNEAVDGSDDNKPQMTHKLFDAITALKYAYVQLQQAHLPYTPKKIKLADEVVVSVLQALSDLEENYRSRSSLSLEIHRHEDLLAQLRSKLRIKDLEMRRLRCENEKLDAENAALEKSVKQKFLPKKIFHLNQEMSPALFLNVFNLAAKSIHEFAKPLISLMKASGWDLHLAARSLYSSVAFAERSHKKYAFEAYLSQVMLDPAPLEDERFSLDQLDGVMNSQDPFDYLIADPDSQFGRFCRSRYALAVPSKMEDSFFGNLDQRSFVLSDRHPRTPFYQAFVAMSRWAWALQVMANSFVPKAEMFYAKNGQEFTREYMEDVVGGLVSSRGMKHVVGFTVTPGFRIASTIVPCRVYSYRMKVLHEQFQT</sequence>
<dbReference type="InterPro" id="IPR056813">
    <property type="entry name" value="GIL1_IRKI_C"/>
</dbReference>
<proteinExistence type="predicted"/>
<accession>A0A8J5HQL2</accession>
<dbReference type="GO" id="GO:0009959">
    <property type="term" value="P:negative gravitropism"/>
    <property type="evidence" value="ECO:0007669"/>
    <property type="project" value="InterPro"/>
</dbReference>
<dbReference type="InterPro" id="IPR040225">
    <property type="entry name" value="GIL1-like"/>
</dbReference>
<keyword evidence="1" id="KW-0175">Coiled coil</keyword>
<dbReference type="AlphaFoldDB" id="A0A8J5HQL2"/>
<dbReference type="EMBL" id="JACMSC010000002">
    <property type="protein sequence ID" value="KAG6531278.1"/>
    <property type="molecule type" value="Genomic_DNA"/>
</dbReference>
<feature type="domain" description="DUF641" evidence="3">
    <location>
        <begin position="60"/>
        <end position="165"/>
    </location>
</feature>
<feature type="domain" description="GIL1/IRKI C-terminal" evidence="4">
    <location>
        <begin position="348"/>
        <end position="399"/>
    </location>
</feature>
<dbReference type="PANTHER" id="PTHR31161">
    <property type="entry name" value="PROTEIN GRAVITROPIC IN THE LIGHT 1"/>
    <property type="match status" value="1"/>
</dbReference>
<dbReference type="Proteomes" id="UP000734854">
    <property type="component" value="Unassembled WGS sequence"/>
</dbReference>
<dbReference type="Pfam" id="PF24994">
    <property type="entry name" value="GIL1_IRKI_C"/>
    <property type="match status" value="1"/>
</dbReference>
<comment type="caution">
    <text evidence="5">The sequence shown here is derived from an EMBL/GenBank/DDBJ whole genome shotgun (WGS) entry which is preliminary data.</text>
</comment>
<evidence type="ECO:0000313" key="5">
    <source>
        <dbReference type="EMBL" id="KAG6531278.1"/>
    </source>
</evidence>
<evidence type="ECO:0000259" key="3">
    <source>
        <dbReference type="Pfam" id="PF04859"/>
    </source>
</evidence>
<dbReference type="OrthoDB" id="1915848at2759"/>
<organism evidence="5 6">
    <name type="scientific">Zingiber officinale</name>
    <name type="common">Ginger</name>
    <name type="synonym">Amomum zingiber</name>
    <dbReference type="NCBI Taxonomy" id="94328"/>
    <lineage>
        <taxon>Eukaryota</taxon>
        <taxon>Viridiplantae</taxon>
        <taxon>Streptophyta</taxon>
        <taxon>Embryophyta</taxon>
        <taxon>Tracheophyta</taxon>
        <taxon>Spermatophyta</taxon>
        <taxon>Magnoliopsida</taxon>
        <taxon>Liliopsida</taxon>
        <taxon>Zingiberales</taxon>
        <taxon>Zingiberaceae</taxon>
        <taxon>Zingiber</taxon>
    </lineage>
</organism>
<protein>
    <recommendedName>
        <fullName evidence="7">DUF641 domain-containing protein</fullName>
    </recommendedName>
</protein>
<evidence type="ECO:0000256" key="2">
    <source>
        <dbReference type="SAM" id="MobiDB-lite"/>
    </source>
</evidence>
<evidence type="ECO:0008006" key="7">
    <source>
        <dbReference type="Google" id="ProtNLM"/>
    </source>
</evidence>
<reference evidence="5 6" key="1">
    <citation type="submission" date="2020-08" db="EMBL/GenBank/DDBJ databases">
        <title>Plant Genome Project.</title>
        <authorList>
            <person name="Zhang R.-G."/>
        </authorList>
    </citation>
    <scope>NUCLEOTIDE SEQUENCE [LARGE SCALE GENOMIC DNA]</scope>
    <source>
        <tissue evidence="5">Rhizome</tissue>
    </source>
</reference>
<evidence type="ECO:0000313" key="6">
    <source>
        <dbReference type="Proteomes" id="UP000734854"/>
    </source>
</evidence>
<dbReference type="InterPro" id="IPR006943">
    <property type="entry name" value="DUF641_pln"/>
</dbReference>
<evidence type="ECO:0000259" key="4">
    <source>
        <dbReference type="Pfam" id="PF24994"/>
    </source>
</evidence>
<feature type="coiled-coil region" evidence="1">
    <location>
        <begin position="114"/>
        <end position="162"/>
    </location>
</feature>
<dbReference type="GO" id="GO:0009639">
    <property type="term" value="P:response to red or far red light"/>
    <property type="evidence" value="ECO:0007669"/>
    <property type="project" value="InterPro"/>
</dbReference>